<protein>
    <submittedName>
        <fullName evidence="1">Uncharacterized protein</fullName>
    </submittedName>
</protein>
<proteinExistence type="predicted"/>
<reference evidence="1" key="1">
    <citation type="submission" date="2020-05" db="EMBL/GenBank/DDBJ databases">
        <authorList>
            <person name="Chiriac C."/>
            <person name="Salcher M."/>
            <person name="Ghai R."/>
            <person name="Kavagutti S V."/>
        </authorList>
    </citation>
    <scope>NUCLEOTIDE SEQUENCE</scope>
</reference>
<gene>
    <name evidence="1" type="ORF">UFOVP392_33</name>
</gene>
<name>A0A6J7X455_9CAUD</name>
<accession>A0A6J7X455</accession>
<dbReference type="EMBL" id="LR798322">
    <property type="protein sequence ID" value="CAB5224104.1"/>
    <property type="molecule type" value="Genomic_DNA"/>
</dbReference>
<organism evidence="1">
    <name type="scientific">uncultured Caudovirales phage</name>
    <dbReference type="NCBI Taxonomy" id="2100421"/>
    <lineage>
        <taxon>Viruses</taxon>
        <taxon>Duplodnaviria</taxon>
        <taxon>Heunggongvirae</taxon>
        <taxon>Uroviricota</taxon>
        <taxon>Caudoviricetes</taxon>
        <taxon>Peduoviridae</taxon>
        <taxon>Maltschvirus</taxon>
        <taxon>Maltschvirus maltsch</taxon>
    </lineage>
</organism>
<evidence type="ECO:0000313" key="1">
    <source>
        <dbReference type="EMBL" id="CAB5224104.1"/>
    </source>
</evidence>
<sequence length="52" mass="6065">MKIEITHYGHIASYEFDHEDVTLDDLLYHLQKLLELTGYGIEGSLEIVNEEE</sequence>